<evidence type="ECO:0000256" key="12">
    <source>
        <dbReference type="ARBA" id="ARBA00023186"/>
    </source>
</evidence>
<dbReference type="GO" id="GO:0005743">
    <property type="term" value="C:mitochondrial inner membrane"/>
    <property type="evidence" value="ECO:0007669"/>
    <property type="project" value="UniProtKB-SubCell"/>
</dbReference>
<dbReference type="AlphaFoldDB" id="A0A8X6TRL9"/>
<dbReference type="EMBL" id="BMAW01109703">
    <property type="protein sequence ID" value="GFT39803.1"/>
    <property type="molecule type" value="Genomic_DNA"/>
</dbReference>
<keyword evidence="20" id="KW-1185">Reference proteome</keyword>
<evidence type="ECO:0000256" key="8">
    <source>
        <dbReference type="ARBA" id="ARBA00022946"/>
    </source>
</evidence>
<dbReference type="Gene3D" id="3.30.230.80">
    <property type="match status" value="1"/>
</dbReference>
<dbReference type="InterPro" id="IPR036890">
    <property type="entry name" value="HATPase_C_sf"/>
</dbReference>
<comment type="similarity">
    <text evidence="3">Belongs to the heat shock protein 90 family.</text>
</comment>
<comment type="caution">
    <text evidence="19">The sequence shown here is derived from an EMBL/GenBank/DDBJ whole genome shotgun (WGS) entry which is preliminary data.</text>
</comment>
<dbReference type="GO" id="GO:0140662">
    <property type="term" value="F:ATP-dependent protein folding chaperone"/>
    <property type="evidence" value="ECO:0007669"/>
    <property type="project" value="InterPro"/>
</dbReference>
<comment type="subunit">
    <text evidence="14">Binds to the intracellular domain of tumor necrosis factor type 1 receptor. Binds to RB1. Interacts with SRC. Interacts with SDHA.</text>
</comment>
<dbReference type="NCBIfam" id="NF003555">
    <property type="entry name" value="PRK05218.1"/>
    <property type="match status" value="1"/>
</dbReference>
<dbReference type="CDD" id="cd16927">
    <property type="entry name" value="HATPase_Hsp90-like"/>
    <property type="match status" value="1"/>
</dbReference>
<dbReference type="GO" id="GO:0051082">
    <property type="term" value="F:unfolded protein binding"/>
    <property type="evidence" value="ECO:0007669"/>
    <property type="project" value="InterPro"/>
</dbReference>
<evidence type="ECO:0000256" key="11">
    <source>
        <dbReference type="ARBA" id="ARBA00023136"/>
    </source>
</evidence>
<evidence type="ECO:0000313" key="20">
    <source>
        <dbReference type="Proteomes" id="UP000887013"/>
    </source>
</evidence>
<feature type="binding site" evidence="18">
    <location>
        <begin position="176"/>
        <end position="177"/>
    </location>
    <ligand>
        <name>ATP</name>
        <dbReference type="ChEBI" id="CHEBI:30616"/>
    </ligand>
</feature>
<proteinExistence type="inferred from homology"/>
<comment type="subcellular location">
    <subcellularLocation>
        <location evidence="1">Mitochondrion inner membrane</location>
    </subcellularLocation>
    <subcellularLocation>
        <location evidence="2">Mitochondrion matrix</location>
    </subcellularLocation>
</comment>
<dbReference type="Proteomes" id="UP000887013">
    <property type="component" value="Unassembled WGS sequence"/>
</dbReference>
<evidence type="ECO:0000256" key="16">
    <source>
        <dbReference type="ARBA" id="ARBA00076190"/>
    </source>
</evidence>
<evidence type="ECO:0000256" key="15">
    <source>
        <dbReference type="ARBA" id="ARBA00073018"/>
    </source>
</evidence>
<reference evidence="19" key="1">
    <citation type="submission" date="2020-08" db="EMBL/GenBank/DDBJ databases">
        <title>Multicomponent nature underlies the extraordinary mechanical properties of spider dragline silk.</title>
        <authorList>
            <person name="Kono N."/>
            <person name="Nakamura H."/>
            <person name="Mori M."/>
            <person name="Yoshida Y."/>
            <person name="Ohtoshi R."/>
            <person name="Malay A.D."/>
            <person name="Moran D.A.P."/>
            <person name="Tomita M."/>
            <person name="Numata K."/>
            <person name="Arakawa K."/>
        </authorList>
    </citation>
    <scope>NUCLEOTIDE SEQUENCE</scope>
</reference>
<feature type="binding site" evidence="18">
    <location>
        <begin position="201"/>
        <end position="206"/>
    </location>
    <ligand>
        <name>ATP</name>
        <dbReference type="ChEBI" id="CHEBI:30616"/>
    </ligand>
</feature>
<feature type="binding site" evidence="18">
    <location>
        <position position="113"/>
    </location>
    <ligand>
        <name>ATP</name>
        <dbReference type="ChEBI" id="CHEBI:30616"/>
    </ligand>
</feature>
<keyword evidence="6" id="KW-0999">Mitochondrion inner membrane</keyword>
<gene>
    <name evidence="19" type="primary">Trap1</name>
    <name evidence="19" type="ORF">NPIL_56581</name>
</gene>
<dbReference type="Gene3D" id="3.30.565.10">
    <property type="entry name" value="Histidine kinase-like ATPase, C-terminal domain"/>
    <property type="match status" value="1"/>
</dbReference>
<dbReference type="OrthoDB" id="28737at2759"/>
<dbReference type="PANTHER" id="PTHR11528">
    <property type="entry name" value="HEAT SHOCK PROTEIN 90 FAMILY MEMBER"/>
    <property type="match status" value="1"/>
</dbReference>
<evidence type="ECO:0000256" key="3">
    <source>
        <dbReference type="ARBA" id="ARBA00008239"/>
    </source>
</evidence>
<evidence type="ECO:0000256" key="10">
    <source>
        <dbReference type="ARBA" id="ARBA00023128"/>
    </source>
</evidence>
<evidence type="ECO:0000256" key="17">
    <source>
        <dbReference type="ARBA" id="ARBA00080766"/>
    </source>
</evidence>
<feature type="binding site" evidence="18">
    <location>
        <position position="161"/>
    </location>
    <ligand>
        <name>ATP</name>
        <dbReference type="ChEBI" id="CHEBI:30616"/>
    </ligand>
</feature>
<evidence type="ECO:0000256" key="2">
    <source>
        <dbReference type="ARBA" id="ARBA00004305"/>
    </source>
</evidence>
<dbReference type="FunFam" id="3.30.565.10:FF:000021">
    <property type="entry name" value="Heat shock protein 75 kDa, mitochondrial"/>
    <property type="match status" value="1"/>
</dbReference>
<evidence type="ECO:0000313" key="19">
    <source>
        <dbReference type="EMBL" id="GFT39803.1"/>
    </source>
</evidence>
<evidence type="ECO:0000256" key="14">
    <source>
        <dbReference type="ARBA" id="ARBA00066161"/>
    </source>
</evidence>
<dbReference type="FunFam" id="3.40.50.11260:FF:000004">
    <property type="entry name" value="Heat shock protein 75 mitochondrial"/>
    <property type="match status" value="1"/>
</dbReference>
<dbReference type="Pfam" id="PF00183">
    <property type="entry name" value="HSP90"/>
    <property type="match status" value="1"/>
</dbReference>
<dbReference type="InterPro" id="IPR020575">
    <property type="entry name" value="Hsp90_N"/>
</dbReference>
<dbReference type="GO" id="GO:0016887">
    <property type="term" value="F:ATP hydrolysis activity"/>
    <property type="evidence" value="ECO:0007669"/>
    <property type="project" value="InterPro"/>
</dbReference>
<dbReference type="PIRSF" id="PIRSF002583">
    <property type="entry name" value="Hsp90"/>
    <property type="match status" value="1"/>
</dbReference>
<keyword evidence="7 18" id="KW-0067">ATP-binding</keyword>
<feature type="binding site" evidence="18">
    <location>
        <position position="402"/>
    </location>
    <ligand>
        <name>ATP</name>
        <dbReference type="ChEBI" id="CHEBI:30616"/>
    </ligand>
</feature>
<evidence type="ECO:0000256" key="7">
    <source>
        <dbReference type="ARBA" id="ARBA00022840"/>
    </source>
</evidence>
<evidence type="ECO:0000256" key="6">
    <source>
        <dbReference type="ARBA" id="ARBA00022792"/>
    </source>
</evidence>
<dbReference type="FunFam" id="1.20.120.790:FF:000004">
    <property type="entry name" value="Heat shock protein 75 kDa"/>
    <property type="match status" value="1"/>
</dbReference>
<keyword evidence="9" id="KW-0007">Acetylation</keyword>
<feature type="binding site" evidence="18">
    <location>
        <position position="252"/>
    </location>
    <ligand>
        <name>ATP</name>
        <dbReference type="ChEBI" id="CHEBI:30616"/>
    </ligand>
</feature>
<dbReference type="SUPFAM" id="SSF110942">
    <property type="entry name" value="HSP90 C-terminal domain"/>
    <property type="match status" value="1"/>
</dbReference>
<keyword evidence="4" id="KW-0597">Phosphoprotein</keyword>
<evidence type="ECO:0000256" key="4">
    <source>
        <dbReference type="ARBA" id="ARBA00022553"/>
    </source>
</evidence>
<keyword evidence="5 18" id="KW-0547">Nucleotide-binding</keyword>
<organism evidence="19 20">
    <name type="scientific">Nephila pilipes</name>
    <name type="common">Giant wood spider</name>
    <name type="synonym">Nephila maculata</name>
    <dbReference type="NCBI Taxonomy" id="299642"/>
    <lineage>
        <taxon>Eukaryota</taxon>
        <taxon>Metazoa</taxon>
        <taxon>Ecdysozoa</taxon>
        <taxon>Arthropoda</taxon>
        <taxon>Chelicerata</taxon>
        <taxon>Arachnida</taxon>
        <taxon>Araneae</taxon>
        <taxon>Araneomorphae</taxon>
        <taxon>Entelegynae</taxon>
        <taxon>Araneoidea</taxon>
        <taxon>Nephilidae</taxon>
        <taxon>Nephila</taxon>
    </lineage>
</organism>
<dbReference type="InterPro" id="IPR020568">
    <property type="entry name" value="Ribosomal_Su5_D2-typ_SF"/>
</dbReference>
<feature type="binding site" evidence="18">
    <location>
        <position position="109"/>
    </location>
    <ligand>
        <name>ATP</name>
        <dbReference type="ChEBI" id="CHEBI:30616"/>
    </ligand>
</feature>
<dbReference type="InterPro" id="IPR001404">
    <property type="entry name" value="Hsp90_fam"/>
</dbReference>
<dbReference type="PRINTS" id="PR00775">
    <property type="entry name" value="HEATSHOCK90"/>
</dbReference>
<dbReference type="InterPro" id="IPR037196">
    <property type="entry name" value="HSP90_C"/>
</dbReference>
<keyword evidence="12" id="KW-0143">Chaperone</keyword>
<dbReference type="Pfam" id="PF13589">
    <property type="entry name" value="HATPase_c_3"/>
    <property type="match status" value="1"/>
</dbReference>
<dbReference type="SUPFAM" id="SSF54211">
    <property type="entry name" value="Ribosomal protein S5 domain 2-like"/>
    <property type="match status" value="1"/>
</dbReference>
<keyword evidence="8" id="KW-0809">Transit peptide</keyword>
<dbReference type="GO" id="GO:0005524">
    <property type="term" value="F:ATP binding"/>
    <property type="evidence" value="ECO:0007669"/>
    <property type="project" value="UniProtKB-KW"/>
</dbReference>
<evidence type="ECO:0000256" key="9">
    <source>
        <dbReference type="ARBA" id="ARBA00022990"/>
    </source>
</evidence>
<evidence type="ECO:0000256" key="1">
    <source>
        <dbReference type="ARBA" id="ARBA00004273"/>
    </source>
</evidence>
<dbReference type="Gene3D" id="3.40.50.11260">
    <property type="match status" value="1"/>
</dbReference>
<comment type="function">
    <text evidence="13">Chaperone that expresses an ATPase activity. Involved in maintaining mitochondrial function and polarization, downstream of PINK1 and mitochondrial complex I. Is a negative regulator of mitochondrial respiration able to modulate the balance between oxidative phosphorylation and aerobic glycolysis. The impact of TRAP1 on mitochondrial respiration is probably mediated by modulation of mitochondrial SRC and inhibition of SDHA.</text>
</comment>
<evidence type="ECO:0000256" key="5">
    <source>
        <dbReference type="ARBA" id="ARBA00022741"/>
    </source>
</evidence>
<keyword evidence="19" id="KW-0346">Stress response</keyword>
<name>A0A8X6TRL9_NEPPI</name>
<evidence type="ECO:0000256" key="18">
    <source>
        <dbReference type="PIRSR" id="PIRSR002583-1"/>
    </source>
</evidence>
<feature type="binding site" evidence="18">
    <location>
        <position position="156"/>
    </location>
    <ligand>
        <name>ATP</name>
        <dbReference type="ChEBI" id="CHEBI:30616"/>
    </ligand>
</feature>
<accession>A0A8X6TRL9</accession>
<dbReference type="FunFam" id="3.30.230.80:FF:000004">
    <property type="entry name" value="Heat shock protein 75 kDa"/>
    <property type="match status" value="1"/>
</dbReference>
<evidence type="ECO:0000256" key="13">
    <source>
        <dbReference type="ARBA" id="ARBA00057498"/>
    </source>
</evidence>
<sequence>MVASMRFAVCRSLNYFSRKSIHSCTRFTKSNLFFIQKGPGLHCQRNIRTCSYLLSQQEPAVDPDYHSIIKDTEKSQGNAEKLEFQAETRMLLDIVAKSLYSDKEVFVRELISNASDALEKLRHAQLSSVVSGVSLDIPHEIHIATDKQARIFTIQDTGIGMSKEEMINCLGTIARSGSKAFLEEVKKTETTSCAVNKIIGQFGVGFYSTFMVADKVEVYSKSHVPESKAYKWVSDGSGSYEIIEAEGVQPGTKIVVHLKSDCREFSDEGTIKDIIKKYSNFVGNPIYVNGKKANNVQAVWLMEPKDTTPEIHNEFFRYIANSYDLPRFTLHYKTDSPLNLRCLLYIPEGKPGLFEMSREVEVGVALYSQRVLIRSKADILPKWLRFVRGVVDSEDIPLNLSRELLQDSALIRKISTMITNKMLRFLHDQMKKDVNLYEKFHDDYGIFLKEGILSTSDQVLREDIAKLLLFESSIEPEGKKVSLADYVGRMKEGQRDIYFLAAPSRHLAEVSPYYEAVKQKDVEVIFCYEPYDELVLFQLRQFDFKNIISVEKEMRREKENASVDDLGENALPKDAAESLINWLSSTLGSKVHKIIVTKRLSTHPCLISVEEMSAARHYVRTTLQAMTEEQRYKILEPTLELNLSHPIIKKLSLLQNDNSKLAELLAHQVFDAAMVSAGLVDDPRKVTTNLNELLCLLLEKH</sequence>
<dbReference type="Gene3D" id="1.20.120.790">
    <property type="entry name" value="Heat shock protein 90, C-terminal domain"/>
    <property type="match status" value="1"/>
</dbReference>
<keyword evidence="10" id="KW-0496">Mitochondrion</keyword>
<dbReference type="SUPFAM" id="SSF55874">
    <property type="entry name" value="ATPase domain of HSP90 chaperone/DNA topoisomerase II/histidine kinase"/>
    <property type="match status" value="1"/>
</dbReference>
<keyword evidence="11" id="KW-0472">Membrane</keyword>
<dbReference type="HAMAP" id="MF_00505">
    <property type="entry name" value="HSP90"/>
    <property type="match status" value="1"/>
</dbReference>
<dbReference type="GO" id="GO:0005759">
    <property type="term" value="C:mitochondrial matrix"/>
    <property type="evidence" value="ECO:0007669"/>
    <property type="project" value="UniProtKB-SubCell"/>
</dbReference>
<protein>
    <recommendedName>
        <fullName evidence="15">Heat shock protein 75 kDa, mitochondrial</fullName>
    </recommendedName>
    <alternativeName>
        <fullName evidence="17">TNFR-associated protein 1</fullName>
    </alternativeName>
    <alternativeName>
        <fullName evidence="16">Tumor necrosis factor type 1 receptor-associated protein</fullName>
    </alternativeName>
</protein>
<dbReference type="GO" id="GO:0019901">
    <property type="term" value="F:protein kinase binding"/>
    <property type="evidence" value="ECO:0007669"/>
    <property type="project" value="UniProtKB-ARBA"/>
</dbReference>